<proteinExistence type="predicted"/>
<dbReference type="InterPro" id="IPR034660">
    <property type="entry name" value="DinB/YfiT-like"/>
</dbReference>
<organism evidence="1 2">
    <name type="scientific">Nocardioides mangrovi</name>
    <dbReference type="NCBI Taxonomy" id="2874580"/>
    <lineage>
        <taxon>Bacteria</taxon>
        <taxon>Bacillati</taxon>
        <taxon>Actinomycetota</taxon>
        <taxon>Actinomycetes</taxon>
        <taxon>Propionibacteriales</taxon>
        <taxon>Nocardioidaceae</taxon>
        <taxon>Nocardioides</taxon>
    </lineage>
</organism>
<dbReference type="EMBL" id="JAIQZJ010000003">
    <property type="protein sequence ID" value="MBZ5737950.1"/>
    <property type="molecule type" value="Genomic_DNA"/>
</dbReference>
<sequence>MTTLHLAQEPPLAGDEVAAMIGSLNRMRGYLLWKCSGLDADGIRATIPSSTLSLGGLLKHAAVVEAITLSWKLHGRAPFPPFDQADWDDQDWHLRVEDDDTPESLERLFVESVAQGQALLDEAIAAGGLDFEADLQDDEGRHPNARRLVYDLLEEYGRHVGHADLVRESVDGLVGEDPAPGTFPGVYEV</sequence>
<dbReference type="Proteomes" id="UP000780875">
    <property type="component" value="Unassembled WGS sequence"/>
</dbReference>
<dbReference type="Pfam" id="PF04978">
    <property type="entry name" value="MST"/>
    <property type="match status" value="1"/>
</dbReference>
<keyword evidence="2" id="KW-1185">Reference proteome</keyword>
<dbReference type="RefSeq" id="WP_224122327.1">
    <property type="nucleotide sequence ID" value="NZ_JAIQZJ010000003.1"/>
</dbReference>
<evidence type="ECO:0000313" key="1">
    <source>
        <dbReference type="EMBL" id="MBZ5737950.1"/>
    </source>
</evidence>
<reference evidence="1 2" key="1">
    <citation type="submission" date="2021-09" db="EMBL/GenBank/DDBJ databases">
        <title>Whole genome sequence of Nocardioides sp. GBK3QG-3.</title>
        <authorList>
            <person name="Tuo L."/>
        </authorList>
    </citation>
    <scope>NUCLEOTIDE SEQUENCE [LARGE SCALE GENOMIC DNA]</scope>
    <source>
        <strain evidence="1 2">GBK3QG-3</strain>
    </source>
</reference>
<gene>
    <name evidence="1" type="ORF">K8U61_07240</name>
</gene>
<accession>A0ABS7UAD0</accession>
<evidence type="ECO:0000313" key="2">
    <source>
        <dbReference type="Proteomes" id="UP000780875"/>
    </source>
</evidence>
<name>A0ABS7UAD0_9ACTN</name>
<dbReference type="SUPFAM" id="SSF109854">
    <property type="entry name" value="DinB/YfiT-like putative metalloenzymes"/>
    <property type="match status" value="1"/>
</dbReference>
<dbReference type="Gene3D" id="1.20.120.450">
    <property type="entry name" value="dinb family like domain"/>
    <property type="match status" value="1"/>
</dbReference>
<dbReference type="InterPro" id="IPR007061">
    <property type="entry name" value="MST-like"/>
</dbReference>
<comment type="caution">
    <text evidence="1">The sequence shown here is derived from an EMBL/GenBank/DDBJ whole genome shotgun (WGS) entry which is preliminary data.</text>
</comment>
<protein>
    <submittedName>
        <fullName evidence="1">DinB family protein</fullName>
    </submittedName>
</protein>